<dbReference type="InterPro" id="IPR032675">
    <property type="entry name" value="LRR_dom_sf"/>
</dbReference>
<dbReference type="InterPro" id="IPR006553">
    <property type="entry name" value="Leu-rich_rpt_Cys-con_subtyp"/>
</dbReference>
<dbReference type="Pfam" id="PF02493">
    <property type="entry name" value="MORN"/>
    <property type="match status" value="6"/>
</dbReference>
<name>A0AAV2ZEJ8_9STRA</name>
<feature type="compositionally biased region" description="Basic and acidic residues" evidence="3">
    <location>
        <begin position="1"/>
        <end position="21"/>
    </location>
</feature>
<keyword evidence="2" id="KW-0175">Coiled coil</keyword>
<evidence type="ECO:0000313" key="7">
    <source>
        <dbReference type="Proteomes" id="UP001146120"/>
    </source>
</evidence>
<dbReference type="SUPFAM" id="SSF51045">
    <property type="entry name" value="WW domain"/>
    <property type="match status" value="1"/>
</dbReference>
<feature type="coiled-coil region" evidence="2">
    <location>
        <begin position="1342"/>
        <end position="1383"/>
    </location>
</feature>
<proteinExistence type="predicted"/>
<feature type="coiled-coil region" evidence="2">
    <location>
        <begin position="3183"/>
        <end position="3217"/>
    </location>
</feature>
<dbReference type="SMART" id="SM00698">
    <property type="entry name" value="MORN"/>
    <property type="match status" value="6"/>
</dbReference>
<evidence type="ECO:0000256" key="3">
    <source>
        <dbReference type="SAM" id="MobiDB-lite"/>
    </source>
</evidence>
<keyword evidence="7" id="KW-1185">Reference proteome</keyword>
<feature type="compositionally biased region" description="Low complexity" evidence="3">
    <location>
        <begin position="3502"/>
        <end position="3511"/>
    </location>
</feature>
<evidence type="ECO:0000256" key="1">
    <source>
        <dbReference type="ARBA" id="ARBA00022737"/>
    </source>
</evidence>
<feature type="region of interest" description="Disordered" evidence="3">
    <location>
        <begin position="3473"/>
        <end position="3550"/>
    </location>
</feature>
<dbReference type="SUPFAM" id="SSF52047">
    <property type="entry name" value="RNI-like"/>
    <property type="match status" value="2"/>
</dbReference>
<accession>A0AAV2ZEJ8</accession>
<dbReference type="SMART" id="SM00015">
    <property type="entry name" value="IQ"/>
    <property type="match status" value="7"/>
</dbReference>
<dbReference type="PROSITE" id="PS50020">
    <property type="entry name" value="WW_DOMAIN_2"/>
    <property type="match status" value="1"/>
</dbReference>
<dbReference type="SUPFAM" id="SSF82185">
    <property type="entry name" value="Histone H3 K4-specific methyltransferase SET7/9 N-terminal domain"/>
    <property type="match status" value="1"/>
</dbReference>
<keyword evidence="1" id="KW-0677">Repeat</keyword>
<dbReference type="Proteomes" id="UP001146120">
    <property type="component" value="Unassembled WGS sequence"/>
</dbReference>
<dbReference type="Pfam" id="PF25372">
    <property type="entry name" value="DUF7885"/>
    <property type="match status" value="1"/>
</dbReference>
<dbReference type="InterPro" id="IPR057207">
    <property type="entry name" value="FBXL15_LRR"/>
</dbReference>
<protein>
    <submittedName>
        <fullName evidence="6">Uncharacterized protein</fullName>
    </submittedName>
</protein>
<evidence type="ECO:0000256" key="2">
    <source>
        <dbReference type="SAM" id="Coils"/>
    </source>
</evidence>
<dbReference type="CDD" id="cd00063">
    <property type="entry name" value="FN3"/>
    <property type="match status" value="1"/>
</dbReference>
<feature type="domain" description="WW" evidence="4">
    <location>
        <begin position="3771"/>
        <end position="3804"/>
    </location>
</feature>
<dbReference type="Gene3D" id="2.20.110.10">
    <property type="entry name" value="Histone H3 K4-specific methyltransferase SET7/9 N-terminal domain"/>
    <property type="match status" value="2"/>
</dbReference>
<reference evidence="6" key="2">
    <citation type="journal article" date="2023" name="Microbiol Resour">
        <title>Decontamination and Annotation of the Draft Genome Sequence of the Oomycete Lagenidium giganteum ARSEF 373.</title>
        <authorList>
            <person name="Morgan W.R."/>
            <person name="Tartar A."/>
        </authorList>
    </citation>
    <scope>NUCLEOTIDE SEQUENCE</scope>
    <source>
        <strain evidence="6">ARSEF 373</strain>
    </source>
</reference>
<feature type="compositionally biased region" description="Basic and acidic residues" evidence="3">
    <location>
        <begin position="3531"/>
        <end position="3550"/>
    </location>
</feature>
<feature type="compositionally biased region" description="Polar residues" evidence="3">
    <location>
        <begin position="221"/>
        <end position="243"/>
    </location>
</feature>
<feature type="coiled-coil region" evidence="2">
    <location>
        <begin position="2606"/>
        <end position="2633"/>
    </location>
</feature>
<dbReference type="Gene3D" id="2.60.40.10">
    <property type="entry name" value="Immunoglobulins"/>
    <property type="match status" value="1"/>
</dbReference>
<dbReference type="CDD" id="cd00201">
    <property type="entry name" value="WW"/>
    <property type="match status" value="1"/>
</dbReference>
<dbReference type="Pfam" id="PF00612">
    <property type="entry name" value="IQ"/>
    <property type="match status" value="3"/>
</dbReference>
<feature type="coiled-coil region" evidence="2">
    <location>
        <begin position="2478"/>
        <end position="2528"/>
    </location>
</feature>
<gene>
    <name evidence="6" type="ORF">N0F65_002137</name>
</gene>
<reference evidence="6" key="1">
    <citation type="submission" date="2022-11" db="EMBL/GenBank/DDBJ databases">
        <authorList>
            <person name="Morgan W.R."/>
            <person name="Tartar A."/>
        </authorList>
    </citation>
    <scope>NUCLEOTIDE SEQUENCE</scope>
    <source>
        <strain evidence="6">ARSEF 373</strain>
    </source>
</reference>
<dbReference type="InterPro" id="IPR000048">
    <property type="entry name" value="IQ_motif_EF-hand-BS"/>
</dbReference>
<comment type="caution">
    <text evidence="6">The sequence shown here is derived from an EMBL/GenBank/DDBJ whole genome shotgun (WGS) entry which is preliminary data.</text>
</comment>
<dbReference type="Gene3D" id="1.20.920.20">
    <property type="match status" value="1"/>
</dbReference>
<feature type="domain" description="HTH OST-type" evidence="5">
    <location>
        <begin position="3568"/>
        <end position="3642"/>
    </location>
</feature>
<feature type="region of interest" description="Disordered" evidence="3">
    <location>
        <begin position="2769"/>
        <end position="2801"/>
    </location>
</feature>
<dbReference type="PROSITE" id="PS50096">
    <property type="entry name" value="IQ"/>
    <property type="match status" value="7"/>
</dbReference>
<dbReference type="InterPro" id="IPR003409">
    <property type="entry name" value="MORN"/>
</dbReference>
<dbReference type="SMART" id="SM00456">
    <property type="entry name" value="WW"/>
    <property type="match status" value="1"/>
</dbReference>
<dbReference type="PROSITE" id="PS51644">
    <property type="entry name" value="HTH_OST"/>
    <property type="match status" value="1"/>
</dbReference>
<dbReference type="InterPro" id="IPR001202">
    <property type="entry name" value="WW_dom"/>
</dbReference>
<dbReference type="Gene3D" id="1.20.5.190">
    <property type="match status" value="1"/>
</dbReference>
<dbReference type="PROSITE" id="PS01159">
    <property type="entry name" value="WW_DOMAIN_1"/>
    <property type="match status" value="1"/>
</dbReference>
<feature type="region of interest" description="Disordered" evidence="3">
    <location>
        <begin position="1"/>
        <end position="86"/>
    </location>
</feature>
<dbReference type="InterPro" id="IPR025605">
    <property type="entry name" value="OST-HTH/LOTUS_dom"/>
</dbReference>
<dbReference type="InterPro" id="IPR003961">
    <property type="entry name" value="FN3_dom"/>
</dbReference>
<sequence>MELTKRIPARDLGGEQNRGHDGLPLWLSPPSSRGSPVREHPTAVEEVAGLEELRSPIRKRPRKTRQRSLEQPICDKDDGSLFTERSASGALDGGEVAQFQRWIAASAHEPPPVAGAGAAKGLRSPDKDLAMFREQRLSYPPIFPQELTRPERKRSHSHENISTLAPHKAAKFIDEMIKKADPSIADKTINLPFIKKNAALAHKQEEMRQMLKECQRAEEVATSNQDPSSGRKTTTDESTNAASGPTVPVELFYEDNSFVPLATIDLSNWTTFCVDDSPVIGFITQQLSPSCTDLDLSGLTQLTKVTHFQELFEKCSKLRRLVLRRFENISKAAFVTIGRKCSLIEEIDVADSAFVTDEVVHTLLGGFPALKRIYFNGCARVTDQGVLLVGKKHGQQTKFIITHLSVDGCPYITDISLVPLLKTNGAKLRLLSIRGCHKISDQTIKELFVSQPKQLSELNISDCVDVTDAALEYLSTVPSYYGNRVATAYHQLFRLDISGCVALTSVCCSWIAASCPFLRVFRAARCPALCDKAIQALASLMQLQQIDLSGCRRISDRYYRCDGTSRPIELEQTKRLQVANLSDCPLVGEQTVIAFSQTASESLRQLELNHVGTIPATALVRLVRSCSHLTELRLAGQPNVTRAVLAHLASANKMLRLLDLRRCPQLDDLALYPLLLVTSLEELLLSESNSITRRGLQSLPQQLLRLELSCMGPQLDEDAWGVIASRLKKLERLDLTKSCGVTTGSLRAVVAACPHLYQLDVFGCSRAAQIGSLVPSKSPYGVELIQDGHFYGLSAPAPDDAMRCRQREQFAVRLTQRRNAASLLQHKFRRRAKVLWREQLALEQDWREFCAAVDIQRVYRGYAARCYYCKLRTSMTNAAVQLQYLWRKKLQARRVRRALGHWSNRLVLQLFTTWKETYEAARLERQRAKAAAKAARAFGHWGEKTTTRVFAAWRDLVRTKRTKAKKALGFWKCQSAPKLLEAWHECAQKERRHRKLLTGLFLNTVELETHNSTRQQELVRRANHLCKRVVIRLWQGFIIKQKKFLMKSMLSIVGGGVLHWAFRQWHTHVREQQQMRAKSRQIMAKVLHRDQYRAWQAWIAFMAGQRRARRALQRFSNNIQVKCWVHWRQYIDDLHHLRAATGRVGARLRLLQAARAVATWYAVAQELREAKQLARRALAFLINGTTMRVFRAWAERVARIKHLRTRMQAQMANANVAYAMTTWIHYTMEARYRKDMARRLQAFWRGEFTRRRVENMHFYRTWAVVLLQTAWRGRLARAILRMAQRKARLREYLRAERERDGLAREEALMRAYDHQIAMIVTLQRMFRGVEARHLYLEVRRARYLLKKQLEAEQQEIVRAEAARRKLERQKREKMRQLAAIEIQRHVRGFLVRKGYKSKLEYLHQTRCARRVQAVYRGRMARRRTAALRRSYLTRMEILTRRAVEGRLLRSLGAETRATQRPLRSFLNFFGLDPATFVTDMRVIWKEVREDFETLRTFFSIVRARVPSTSTPPLTAPPAPSAGGGKLAAIAHKSASAKKFLKDFEQLVEATAAEQEEQHHAVTAHDAVRIVLRGHPRCGETAFVLGVKDDVAQVKMDIDGAIEFFPLLTPGTKMEAPKRVLHCVPSLAFTCEFMTNVTGKISASWRASLEAYALSIEKEYKRNTAARVIQCAGRVYLARMRYQQELELQGVHAARRQQTLLRVLRTLGLTNTRIANILVQLHLVHPLSVPSGLTDHALGIQTVLDRFRRLRARRAEIRTELLRLKPEVFAGPGPFHGHVMPVPEFRVLDKLLHYPIKLIQKSAVLPMAHMLERQGLHNLAAFIGGRAFARTFEEKHLDAREFVFPQLERCGFCASEGWAVVHGVWLKRKVRVDRPAMRNSSTKPKLRTQLVPHGWGVAHFLAGRAGLSRTSRNWLERNSLEAQFKSLELVKALKQEEREERLQSQILARQGTFNALRSQEGPRGYAKRHGELSILEEKTKAFHARYEAELALRRREEARILAEEAKLNATVAVEKRELAAQGLHLHMLQQQVPEPVTDVALTPSTKSALEFLMPGTHLDVLYDDEVWYDCLVISIDPYDTCTAEVLYVDDQRKETLRLVDPSVLEETSATAGEPPKPVKKKSMAEINAAAAAKASQKEIPFRQWTAGKAVDVLWEAPADNGATLTKFLVEWRDEADATVKGVNELAPTQHWDPDRDVLVTDTHGKTTLWPILARCEATLRIRVTAENAKGAGLPSMYYDLPPELTDVSHRTARPLPRPVEDTSACERGERQLMRLADQHSVDFRRLLTCTQCQANCPNERAVHEHVARSHAVPLICPFKACRQPCASERALRYHIWRCSIPKPTPEEQDNVIFMEIFNLSRQYCMRKPRRHHLPAHTAFTEGSEEYYLEKKYQEAREAWFQEGKRMHEEHLATAATQRKREKANRYDPPAELYGVDFVVPDVNVSRREAVVQTIAILTDDLKSFQEETTTQLDKFHHEAKELENYIALKTKRIKNTEEEWQKQSLKREKKKALKSLEQVQEQTRALTESSTAKIEEMNAEIQRLTVIEKAFVPFIHQQVKTLRLQALVGKTHARSNALWRDHDVIRAHFHEDLRRLMLRMHAEVEGLEAWDAMLAARRKQLAALKDELRQLQLRHMAEMQGYRHKRDEGDEQFELKNFRSAQAGIKQRRNKAMAALAATKKGGKQAAAVSALEAEKAKGELDASTDLTTSMPSLNIANHDLLLHEKFLRGKDKDAEYMSDGFDGGDQAKGGFQTVKPPPPVVVAIPEDATSEDGVGSGQAAGEESGLVVTTSPRKKPKAAPKRLHELPHTYVRLECEFLDGLIHGHVRIEYNDGSVYEGPWVEDTTFDKPCDIEPTKTQFVPGHWGKFTYRDGTIWEGEGVDNFFSPFTATGKFLVTKPSGDQYEGDVLAGKYHGFGTYHMNFTFSKGEYVGEWCEGKRHGYGIERFDIGELYDGYWEMDLYHGHGEMVYDDGSRYEGLFRHGKWHGHGTRTLDTGDRIHGVFTDGFLNGPGIMEFVDKRHYHGAFVQTRRHGHGVLTYANGDRYEGPFENDVPHGEGKYVFKPQSNEVGAEPLVRIGRWVRGERTAWLSRPSSQLATATFIQYFAEQHHVNGETEVSLVPSRFKSPYAVMVAGLLPHLPDGVDATDPFVKSIVQMLAKTQNVMVGASILEKTVADHAVAKIKADNAQAAVEAFRNTVDQHEREYRAQARKVTDLKTEYDQCLEKEQEMQVKVENFWRRDTQNLEQAYKDAVEQLHRVESGDWYRLRTANLDQVYMSLLEAFCVLLNFTSNFYLRGTPYVPTRDDVIMMLSNNDENVAMGDKEGLIHKYTVKALYVLPLFDIYSFADGARNSMLLSVMHVVHHPRLRPNNFRLYQISPAATAVCTWVRAAYFYAKKACEIKPVVQRVLDQLVIVEHLRTSWETEKQVLKEKQDAMHAVQEQMRELQATANDCVGEATRLRQIIDDIEALDKAEHVPMEKQHIKKPTTLRPPSAGPTASEGDATDGAGAAAAGGDKGATTDESKPSTTLPEESVNHRQTFEEDHAESVKPKQMKEQVLERILENEELSNEFAILKKEVTKVLDRCGGKVAMELFPDKFEEIMHKPLDPLVYGVKKLRKLLALMEDVCSIFPPQKEGDLECVGFPVNDDDDQLMPRKAFFCRLCPGVSYDTKDELLVHEKTKWHWWNMQAKAEGREPNRFTLAATYWTEVYDSTDGAICYYNSLTGEAVKDEMPMEMQANDIVLELLGSVSEPMAYEEPAAPEGNELDANAGANGGEDPWEEVADDSGNVYFYNRVTGETSWTHPDIYGTIPDYTADPYAYAYTYDDGSGATEYGGEIPASAYDGIQDSTPS</sequence>
<dbReference type="SMART" id="SM00367">
    <property type="entry name" value="LRR_CC"/>
    <property type="match status" value="13"/>
</dbReference>
<evidence type="ECO:0000259" key="4">
    <source>
        <dbReference type="PROSITE" id="PS50020"/>
    </source>
</evidence>
<dbReference type="InterPro" id="IPR013783">
    <property type="entry name" value="Ig-like_fold"/>
</dbReference>
<feature type="compositionally biased region" description="Basic residues" evidence="3">
    <location>
        <begin position="56"/>
        <end position="66"/>
    </location>
</feature>
<dbReference type="PANTHER" id="PTHR23084:SF263">
    <property type="entry name" value="MORN REPEAT-CONTAINING PROTEIN 1"/>
    <property type="match status" value="1"/>
</dbReference>
<organism evidence="6 7">
    <name type="scientific">Lagenidium giganteum</name>
    <dbReference type="NCBI Taxonomy" id="4803"/>
    <lineage>
        <taxon>Eukaryota</taxon>
        <taxon>Sar</taxon>
        <taxon>Stramenopiles</taxon>
        <taxon>Oomycota</taxon>
        <taxon>Peronosporomycetes</taxon>
        <taxon>Pythiales</taxon>
        <taxon>Pythiaceae</taxon>
    </lineage>
</organism>
<evidence type="ECO:0000259" key="5">
    <source>
        <dbReference type="PROSITE" id="PS51644"/>
    </source>
</evidence>
<feature type="region of interest" description="Disordered" evidence="3">
    <location>
        <begin position="214"/>
        <end position="246"/>
    </location>
</feature>
<dbReference type="Pfam" id="PF00397">
    <property type="entry name" value="WW"/>
    <property type="match status" value="1"/>
</dbReference>
<feature type="region of interest" description="Disordered" evidence="3">
    <location>
        <begin position="3759"/>
        <end position="3778"/>
    </location>
</feature>
<dbReference type="EMBL" id="DAKRPA010000009">
    <property type="protein sequence ID" value="DBA04375.1"/>
    <property type="molecule type" value="Genomic_DNA"/>
</dbReference>
<dbReference type="InterPro" id="IPR036020">
    <property type="entry name" value="WW_dom_sf"/>
</dbReference>
<dbReference type="Gene3D" id="3.80.10.10">
    <property type="entry name" value="Ribonuclease Inhibitor"/>
    <property type="match status" value="3"/>
</dbReference>
<dbReference type="Gene3D" id="2.20.70.10">
    <property type="match status" value="1"/>
</dbReference>
<evidence type="ECO:0000313" key="6">
    <source>
        <dbReference type="EMBL" id="DBA04375.1"/>
    </source>
</evidence>
<feature type="compositionally biased region" description="Basic residues" evidence="3">
    <location>
        <begin position="2792"/>
        <end position="2801"/>
    </location>
</feature>
<dbReference type="PANTHER" id="PTHR23084">
    <property type="entry name" value="PHOSPHATIDYLINOSITOL-4-PHOSPHATE 5-KINASE RELATED"/>
    <property type="match status" value="1"/>
</dbReference>